<dbReference type="EMBL" id="BMVF01000022">
    <property type="protein sequence ID" value="GHD95493.1"/>
    <property type="molecule type" value="Genomic_DNA"/>
</dbReference>
<dbReference type="Proteomes" id="UP000608955">
    <property type="component" value="Unassembled WGS sequence"/>
</dbReference>
<gene>
    <name evidence="2" type="ORF">GCM10010508_60480</name>
</gene>
<proteinExistence type="predicted"/>
<reference evidence="2" key="1">
    <citation type="journal article" date="2014" name="Int. J. Syst. Evol. Microbiol.">
        <title>Complete genome sequence of Corynebacterium casei LMG S-19264T (=DSM 44701T), isolated from a smear-ripened cheese.</title>
        <authorList>
            <consortium name="US DOE Joint Genome Institute (JGI-PGF)"/>
            <person name="Walter F."/>
            <person name="Albersmeier A."/>
            <person name="Kalinowski J."/>
            <person name="Ruckert C."/>
        </authorList>
    </citation>
    <scope>NUCLEOTIDE SEQUENCE</scope>
    <source>
        <strain evidence="2">JCM 4654</strain>
    </source>
</reference>
<evidence type="ECO:0000313" key="2">
    <source>
        <dbReference type="EMBL" id="GHD95493.1"/>
    </source>
</evidence>
<organism evidence="2 3">
    <name type="scientific">Streptomyces naganishii JCM 4654</name>
    <dbReference type="NCBI Taxonomy" id="1306179"/>
    <lineage>
        <taxon>Bacteria</taxon>
        <taxon>Bacillati</taxon>
        <taxon>Actinomycetota</taxon>
        <taxon>Actinomycetes</taxon>
        <taxon>Kitasatosporales</taxon>
        <taxon>Streptomycetaceae</taxon>
        <taxon>Streptomyces</taxon>
    </lineage>
</organism>
<sequence>MVRACPHGSRRATDGAVVPLTPAALAKFAAGAVTAGATLVHVRPRTPCDRESLFPRVVAATPVGSPLRHGRCGPVRGLAAGGEGAAGGGEGDGRLTGYGVTGA</sequence>
<feature type="region of interest" description="Disordered" evidence="1">
    <location>
        <begin position="81"/>
        <end position="103"/>
    </location>
</feature>
<evidence type="ECO:0000313" key="3">
    <source>
        <dbReference type="Proteomes" id="UP000608955"/>
    </source>
</evidence>
<accession>A0A918Y9P7</accession>
<reference evidence="2" key="2">
    <citation type="submission" date="2020-09" db="EMBL/GenBank/DDBJ databases">
        <authorList>
            <person name="Sun Q."/>
            <person name="Ohkuma M."/>
        </authorList>
    </citation>
    <scope>NUCLEOTIDE SEQUENCE</scope>
    <source>
        <strain evidence="2">JCM 4654</strain>
    </source>
</reference>
<dbReference type="AlphaFoldDB" id="A0A918Y9P7"/>
<evidence type="ECO:0000256" key="1">
    <source>
        <dbReference type="SAM" id="MobiDB-lite"/>
    </source>
</evidence>
<name>A0A918Y9P7_9ACTN</name>
<comment type="caution">
    <text evidence="2">The sequence shown here is derived from an EMBL/GenBank/DDBJ whole genome shotgun (WGS) entry which is preliminary data.</text>
</comment>
<dbReference type="Gene3D" id="3.20.20.70">
    <property type="entry name" value="Aldolase class I"/>
    <property type="match status" value="1"/>
</dbReference>
<keyword evidence="3" id="KW-1185">Reference proteome</keyword>
<protein>
    <submittedName>
        <fullName evidence="2">Uncharacterized protein</fullName>
    </submittedName>
</protein>
<dbReference type="InterPro" id="IPR013785">
    <property type="entry name" value="Aldolase_TIM"/>
</dbReference>